<name>A0A670KBY4_PODMU</name>
<dbReference type="GO" id="GO:0003676">
    <property type="term" value="F:nucleic acid binding"/>
    <property type="evidence" value="ECO:0007669"/>
    <property type="project" value="InterPro"/>
</dbReference>
<protein>
    <recommendedName>
        <fullName evidence="3">CCHC-type domain-containing protein</fullName>
    </recommendedName>
</protein>
<keyword evidence="1" id="KW-0862">Zinc</keyword>
<dbReference type="GeneTree" id="ENSGT00990000205453"/>
<dbReference type="Pfam" id="PF02093">
    <property type="entry name" value="Gag_p30"/>
    <property type="match status" value="1"/>
</dbReference>
<dbReference type="InterPro" id="IPR050462">
    <property type="entry name" value="Retroviral_Gag-Pol_poly"/>
</dbReference>
<accession>A0A670KBY4</accession>
<reference evidence="4 5" key="1">
    <citation type="journal article" date="2019" name="Proc. Natl. Acad. Sci. U.S.A.">
        <title>Regulatory changes in pterin and carotenoid genes underlie balanced color polymorphisms in the wall lizard.</title>
        <authorList>
            <person name="Andrade P."/>
            <person name="Pinho C."/>
            <person name="Perez I de Lanuza G."/>
            <person name="Afonso S."/>
            <person name="Brejcha J."/>
            <person name="Rubin C.J."/>
            <person name="Wallerman O."/>
            <person name="Pereira P."/>
            <person name="Sabatino S.J."/>
            <person name="Bellati A."/>
            <person name="Pellitteri-Rosa D."/>
            <person name="Bosakova Z."/>
            <person name="Bunikis I."/>
            <person name="Carretero M.A."/>
            <person name="Feiner N."/>
            <person name="Marsik P."/>
            <person name="Pauperio F."/>
            <person name="Salvi D."/>
            <person name="Soler L."/>
            <person name="While G.M."/>
            <person name="Uller T."/>
            <person name="Font E."/>
            <person name="Andersson L."/>
            <person name="Carneiro M."/>
        </authorList>
    </citation>
    <scope>NUCLEOTIDE SEQUENCE</scope>
</reference>
<reference evidence="4" key="2">
    <citation type="submission" date="2025-08" db="UniProtKB">
        <authorList>
            <consortium name="Ensembl"/>
        </authorList>
    </citation>
    <scope>IDENTIFICATION</scope>
</reference>
<feature type="compositionally biased region" description="Gly residues" evidence="2">
    <location>
        <begin position="124"/>
        <end position="134"/>
    </location>
</feature>
<dbReference type="PANTHER" id="PTHR33166">
    <property type="entry name" value="GAG_P30 DOMAIN-CONTAINING PROTEIN"/>
    <property type="match status" value="1"/>
</dbReference>
<keyword evidence="5" id="KW-1185">Reference proteome</keyword>
<keyword evidence="1" id="KW-0479">Metal-binding</keyword>
<proteinExistence type="predicted"/>
<dbReference type="Gene3D" id="1.10.150.180">
    <property type="entry name" value="Gamma-retroviral matrix domain"/>
    <property type="match status" value="1"/>
</dbReference>
<dbReference type="SMART" id="SM00343">
    <property type="entry name" value="ZnF_C2HC"/>
    <property type="match status" value="1"/>
</dbReference>
<dbReference type="Ensembl" id="ENSPMRT00000035136.1">
    <property type="protein sequence ID" value="ENSPMRP00000033119.1"/>
    <property type="gene ID" value="ENSPMRG00000021469.1"/>
</dbReference>
<dbReference type="InterPro" id="IPR010999">
    <property type="entry name" value="Retrovr_matrix"/>
</dbReference>
<evidence type="ECO:0000256" key="2">
    <source>
        <dbReference type="SAM" id="MobiDB-lite"/>
    </source>
</evidence>
<keyword evidence="1" id="KW-0863">Zinc-finger</keyword>
<feature type="compositionally biased region" description="Low complexity" evidence="2">
    <location>
        <begin position="155"/>
        <end position="165"/>
    </location>
</feature>
<evidence type="ECO:0000259" key="3">
    <source>
        <dbReference type="PROSITE" id="PS50158"/>
    </source>
</evidence>
<dbReference type="SUPFAM" id="SSF47943">
    <property type="entry name" value="Retrovirus capsid protein, N-terminal core domain"/>
    <property type="match status" value="1"/>
</dbReference>
<feature type="domain" description="CCHC-type" evidence="3">
    <location>
        <begin position="481"/>
        <end position="495"/>
    </location>
</feature>
<dbReference type="GO" id="GO:0019068">
    <property type="term" value="P:virion assembly"/>
    <property type="evidence" value="ECO:0007669"/>
    <property type="project" value="InterPro"/>
</dbReference>
<dbReference type="Gene3D" id="1.10.375.10">
    <property type="entry name" value="Human Immunodeficiency Virus Type 1 Capsid Protein"/>
    <property type="match status" value="1"/>
</dbReference>
<dbReference type="InterPro" id="IPR036946">
    <property type="entry name" value="G_retro_matrix_sf"/>
</dbReference>
<dbReference type="Gene3D" id="4.10.60.10">
    <property type="entry name" value="Zinc finger, CCHC-type"/>
    <property type="match status" value="1"/>
</dbReference>
<dbReference type="OMA" id="EPENQNC"/>
<feature type="compositionally biased region" description="Polar residues" evidence="2">
    <location>
        <begin position="138"/>
        <end position="151"/>
    </location>
</feature>
<evidence type="ECO:0000313" key="4">
    <source>
        <dbReference type="Ensembl" id="ENSPMRP00000033119.1"/>
    </source>
</evidence>
<dbReference type="GO" id="GO:0008270">
    <property type="term" value="F:zinc ion binding"/>
    <property type="evidence" value="ECO:0007669"/>
    <property type="project" value="UniProtKB-KW"/>
</dbReference>
<feature type="region of interest" description="Disordered" evidence="2">
    <location>
        <begin position="112"/>
        <end position="210"/>
    </location>
</feature>
<reference evidence="4" key="3">
    <citation type="submission" date="2025-09" db="UniProtKB">
        <authorList>
            <consortium name="Ensembl"/>
        </authorList>
    </citation>
    <scope>IDENTIFICATION</scope>
</reference>
<dbReference type="SUPFAM" id="SSF47836">
    <property type="entry name" value="Retroviral matrix proteins"/>
    <property type="match status" value="1"/>
</dbReference>
<feature type="compositionally biased region" description="Low complexity" evidence="2">
    <location>
        <begin position="173"/>
        <end position="184"/>
    </location>
</feature>
<dbReference type="Proteomes" id="UP000472272">
    <property type="component" value="Chromosome 18"/>
</dbReference>
<dbReference type="AlphaFoldDB" id="A0A670KBY4"/>
<dbReference type="InterPro" id="IPR036875">
    <property type="entry name" value="Znf_CCHC_sf"/>
</dbReference>
<evidence type="ECO:0000313" key="5">
    <source>
        <dbReference type="Proteomes" id="UP000472272"/>
    </source>
</evidence>
<evidence type="ECO:0000256" key="1">
    <source>
        <dbReference type="PROSITE-ProRule" id="PRU00047"/>
    </source>
</evidence>
<organism evidence="4 5">
    <name type="scientific">Podarcis muralis</name>
    <name type="common">Wall lizard</name>
    <name type="synonym">Lacerta muralis</name>
    <dbReference type="NCBI Taxonomy" id="64176"/>
    <lineage>
        <taxon>Eukaryota</taxon>
        <taxon>Metazoa</taxon>
        <taxon>Chordata</taxon>
        <taxon>Craniata</taxon>
        <taxon>Vertebrata</taxon>
        <taxon>Euteleostomi</taxon>
        <taxon>Lepidosauria</taxon>
        <taxon>Squamata</taxon>
        <taxon>Bifurcata</taxon>
        <taxon>Unidentata</taxon>
        <taxon>Episquamata</taxon>
        <taxon>Laterata</taxon>
        <taxon>Lacertibaenia</taxon>
        <taxon>Lacertidae</taxon>
        <taxon>Podarcis</taxon>
    </lineage>
</organism>
<sequence>MKPCRPGEDSDTPLQFVLFSWKELRGRKGLSKSKLRDLCNVSWVAFTHHLEPASRWPPHGSFNIVRIQALKTYLADEKPPRDLFQQQQARIVRQMAIRAQEEQLDRSLIPFYYPEPQAPQPSGSGTGAGGGGVGLRENATNATTAPSQILPNAQPPNSSTSTPNPRGDEVDLDLGPLLNGQLLNGDREGPVSSRTRNRDIPSNGEAEGAYPLRALPIPPVRAGDPPRMVFTHQPFLTSDLMNWSDKMPSLRDDPDKCHRQVATIFSTHNPTWADVHMLLGALFNEAEKREILAKAGEALTREGYQPNRPASMTPLTAQTILNDLDWDYNTDNGVWGLKIFKKAILDGIKAAGQRTVNWTKVQTVLQGAEEHPSDYYSRLVSAIKTWGGIDPENPQHEVIVKGFFKDQATADIRKALNSHLGYDGKTLTEILSIAKSVFNSRDERRKKDQKPDSPRVLAYAGGVSPYKNKQWGPESRDNRTCYKCGQKGHVRKFCPFLTDTTEPENQNCNGTGRNSPELPPFQTSKRLGWTPICKPYFPTNL</sequence>
<dbReference type="PROSITE" id="PS50158">
    <property type="entry name" value="ZF_CCHC"/>
    <property type="match status" value="1"/>
</dbReference>
<dbReference type="InterPro" id="IPR001878">
    <property type="entry name" value="Znf_CCHC"/>
</dbReference>
<dbReference type="InterPro" id="IPR003036">
    <property type="entry name" value="Gag_P30"/>
</dbReference>
<dbReference type="SUPFAM" id="SSF57756">
    <property type="entry name" value="Retrovirus zinc finger-like domains"/>
    <property type="match status" value="1"/>
</dbReference>
<dbReference type="InterPro" id="IPR008919">
    <property type="entry name" value="Retrov_capsid_N"/>
</dbReference>